<dbReference type="SUPFAM" id="SSF52172">
    <property type="entry name" value="CheY-like"/>
    <property type="match status" value="1"/>
</dbReference>
<dbReference type="InterPro" id="IPR011006">
    <property type="entry name" value="CheY-like_superfamily"/>
</dbReference>
<name>A0A2W4CUT3_9HYPH</name>
<sequence length="126" mass="13813">MAVQHIAETRQVLVVEDEMTIVLMIEDTLYELGAQVVGPASRLDAAILLAKEASIDAAILDVNIRGGNSYPVADILAERGIPFIFCSGYSDWALEERHRDRPRLTKPYSSSELAERVLELLGVASS</sequence>
<keyword evidence="1 2" id="KW-0597">Phosphoprotein</keyword>
<evidence type="ECO:0000256" key="2">
    <source>
        <dbReference type="PROSITE-ProRule" id="PRU00169"/>
    </source>
</evidence>
<evidence type="ECO:0000256" key="1">
    <source>
        <dbReference type="ARBA" id="ARBA00022553"/>
    </source>
</evidence>
<feature type="domain" description="Response regulatory" evidence="3">
    <location>
        <begin position="11"/>
        <end position="121"/>
    </location>
</feature>
<dbReference type="EMBL" id="PCDP01000002">
    <property type="protein sequence ID" value="PZM16447.1"/>
    <property type="molecule type" value="Genomic_DNA"/>
</dbReference>
<evidence type="ECO:0000313" key="5">
    <source>
        <dbReference type="Proteomes" id="UP000248925"/>
    </source>
</evidence>
<proteinExistence type="predicted"/>
<comment type="caution">
    <text evidence="4">The sequence shown here is derived from an EMBL/GenBank/DDBJ whole genome shotgun (WGS) entry which is preliminary data.</text>
</comment>
<dbReference type="PANTHER" id="PTHR44591">
    <property type="entry name" value="STRESS RESPONSE REGULATOR PROTEIN 1"/>
    <property type="match status" value="1"/>
</dbReference>
<evidence type="ECO:0000259" key="3">
    <source>
        <dbReference type="PROSITE" id="PS50110"/>
    </source>
</evidence>
<reference evidence="4 5" key="1">
    <citation type="journal article" date="2018" name="Sci. Rep.">
        <title>Rhizobium tumorigenes sp. nov., a novel plant tumorigenic bacterium isolated from cane gall tumors on thornless blackberry.</title>
        <authorList>
            <person name="Kuzmanovi N."/>
            <person name="Smalla K."/>
            <person name="Gronow S."/>
            <person name="PuBawska J."/>
        </authorList>
    </citation>
    <scope>NUCLEOTIDE SEQUENCE [LARGE SCALE GENOMIC DNA]</scope>
    <source>
        <strain evidence="4 5">CCBAU 85046</strain>
    </source>
</reference>
<dbReference type="Pfam" id="PF00072">
    <property type="entry name" value="Response_reg"/>
    <property type="match status" value="1"/>
</dbReference>
<gene>
    <name evidence="4" type="ORF">CPY51_03670</name>
</gene>
<accession>A0A2W4CUT3</accession>
<dbReference type="PANTHER" id="PTHR44591:SF24">
    <property type="entry name" value="PROTEIN-GLUTAMATE METHYLESTERASE_PROTEIN-GLUTAMINE GLUTAMINASE 1"/>
    <property type="match status" value="1"/>
</dbReference>
<dbReference type="Proteomes" id="UP000248925">
    <property type="component" value="Unassembled WGS sequence"/>
</dbReference>
<keyword evidence="5" id="KW-1185">Reference proteome</keyword>
<organism evidence="4 5">
    <name type="scientific">Rhizobium tubonense</name>
    <dbReference type="NCBI Taxonomy" id="484088"/>
    <lineage>
        <taxon>Bacteria</taxon>
        <taxon>Pseudomonadati</taxon>
        <taxon>Pseudomonadota</taxon>
        <taxon>Alphaproteobacteria</taxon>
        <taxon>Hyphomicrobiales</taxon>
        <taxon>Rhizobiaceae</taxon>
        <taxon>Rhizobium/Agrobacterium group</taxon>
        <taxon>Rhizobium</taxon>
    </lineage>
</organism>
<evidence type="ECO:0000313" key="4">
    <source>
        <dbReference type="EMBL" id="PZM16447.1"/>
    </source>
</evidence>
<dbReference type="AlphaFoldDB" id="A0A2W4CUT3"/>
<dbReference type="SMART" id="SM00448">
    <property type="entry name" value="REC"/>
    <property type="match status" value="1"/>
</dbReference>
<dbReference type="InterPro" id="IPR001789">
    <property type="entry name" value="Sig_transdc_resp-reg_receiver"/>
</dbReference>
<dbReference type="OrthoDB" id="582170at2"/>
<dbReference type="Gene3D" id="3.40.50.2300">
    <property type="match status" value="1"/>
</dbReference>
<dbReference type="GO" id="GO:0000160">
    <property type="term" value="P:phosphorelay signal transduction system"/>
    <property type="evidence" value="ECO:0007669"/>
    <property type="project" value="InterPro"/>
</dbReference>
<dbReference type="PROSITE" id="PS50110">
    <property type="entry name" value="RESPONSE_REGULATORY"/>
    <property type="match status" value="1"/>
</dbReference>
<feature type="modified residue" description="4-aspartylphosphate" evidence="2">
    <location>
        <position position="61"/>
    </location>
</feature>
<dbReference type="RefSeq" id="WP_111158713.1">
    <property type="nucleotide sequence ID" value="NZ_PCDP01000002.1"/>
</dbReference>
<dbReference type="InterPro" id="IPR050595">
    <property type="entry name" value="Bact_response_regulator"/>
</dbReference>
<protein>
    <submittedName>
        <fullName evidence="4">Response regulator</fullName>
    </submittedName>
</protein>